<dbReference type="EMBL" id="JAPFFF010000055">
    <property type="protein sequence ID" value="KAK8838384.1"/>
    <property type="molecule type" value="Genomic_DNA"/>
</dbReference>
<dbReference type="Proteomes" id="UP001470230">
    <property type="component" value="Unassembled WGS sequence"/>
</dbReference>
<comment type="caution">
    <text evidence="2">The sequence shown here is derived from an EMBL/GenBank/DDBJ whole genome shotgun (WGS) entry which is preliminary data.</text>
</comment>
<feature type="domain" description="Protein kinase" evidence="1">
    <location>
        <begin position="18"/>
        <end position="312"/>
    </location>
</feature>
<evidence type="ECO:0000259" key="1">
    <source>
        <dbReference type="PROSITE" id="PS50011"/>
    </source>
</evidence>
<accession>A0ABR2GWT8</accession>
<sequence length="592" mass="68787">MEFLPRILPYIRTLDGLEKLKFKQNGGAFSIVDKCVLDGTLIARKRAKELDIEDSISYKMFIREVMETIVAAHPCIMRLIGWNFFFYEKNALSFNPVMATEFCEGEELKGFWAKKFSNDHKYIQTQKFLFAYGIAIGMQHLHNHSILHRDLKNENIFLLFPKWEDNNIPDEIKPLFDESKKYYIPIIADLGLAKYSEDSIHSMKCGTPIYLAPEGLKSKEYNFPLDVYAYAVILSNIFREKDNPEFSFPLRDVNNIARFRRHILNNERPIVDGCTTAQIEYLNNLWDADPNARPKFNDIVNYFENPPEKDFIFEDYDDSVIKAYKKYIETKLGKKNNTGNDMASKIFGKFNKYQPTQNEFYSIEEEDANELANTQSDEENSISIISTANGKEKNSDPKIKEYVSSFMNIYCKGKEKEQHEGLSQFYLIEGEKSEKNQEYEAAECFYIKSIQLGNLRAITKLGIMMLKSCNQDTREKGIKLLAISSENKDTEGLYYYGYLISEGNPEANILANKELGTQMLIESGQQGYPRGYYQAATIYHELGIKKAEEGNAEESRELLERSMRCYEKSYETYKDEESKRLSNELQKYLQKK</sequence>
<gene>
    <name evidence="2" type="ORF">M9Y10_033010</name>
</gene>
<dbReference type="PANTHER" id="PTHR23257:SF958">
    <property type="entry name" value="SERINE_THREONINE-PROTEIN KINASE WNK4"/>
    <property type="match status" value="1"/>
</dbReference>
<dbReference type="SUPFAM" id="SSF56112">
    <property type="entry name" value="Protein kinase-like (PK-like)"/>
    <property type="match status" value="1"/>
</dbReference>
<organism evidence="2 3">
    <name type="scientific">Tritrichomonas musculus</name>
    <dbReference type="NCBI Taxonomy" id="1915356"/>
    <lineage>
        <taxon>Eukaryota</taxon>
        <taxon>Metamonada</taxon>
        <taxon>Parabasalia</taxon>
        <taxon>Tritrichomonadida</taxon>
        <taxon>Tritrichomonadidae</taxon>
        <taxon>Tritrichomonas</taxon>
    </lineage>
</organism>
<dbReference type="InterPro" id="IPR008271">
    <property type="entry name" value="Ser/Thr_kinase_AS"/>
</dbReference>
<dbReference type="Pfam" id="PF00069">
    <property type="entry name" value="Pkinase"/>
    <property type="match status" value="1"/>
</dbReference>
<dbReference type="InterPro" id="IPR011009">
    <property type="entry name" value="Kinase-like_dom_sf"/>
</dbReference>
<protein>
    <recommendedName>
        <fullName evidence="1">Protein kinase domain-containing protein</fullName>
    </recommendedName>
</protein>
<dbReference type="PROSITE" id="PS00108">
    <property type="entry name" value="PROTEIN_KINASE_ST"/>
    <property type="match status" value="1"/>
</dbReference>
<dbReference type="PROSITE" id="PS50011">
    <property type="entry name" value="PROTEIN_KINASE_DOM"/>
    <property type="match status" value="1"/>
</dbReference>
<dbReference type="InterPro" id="IPR011990">
    <property type="entry name" value="TPR-like_helical_dom_sf"/>
</dbReference>
<evidence type="ECO:0000313" key="2">
    <source>
        <dbReference type="EMBL" id="KAK8838384.1"/>
    </source>
</evidence>
<dbReference type="SUPFAM" id="SSF81901">
    <property type="entry name" value="HCP-like"/>
    <property type="match status" value="1"/>
</dbReference>
<dbReference type="InterPro" id="IPR000719">
    <property type="entry name" value="Prot_kinase_dom"/>
</dbReference>
<reference evidence="2 3" key="1">
    <citation type="submission" date="2024-04" db="EMBL/GenBank/DDBJ databases">
        <title>Tritrichomonas musculus Genome.</title>
        <authorList>
            <person name="Alves-Ferreira E."/>
            <person name="Grigg M."/>
            <person name="Lorenzi H."/>
            <person name="Galac M."/>
        </authorList>
    </citation>
    <scope>NUCLEOTIDE SEQUENCE [LARGE SCALE GENOMIC DNA]</scope>
    <source>
        <strain evidence="2 3">EAF2021</strain>
    </source>
</reference>
<dbReference type="Gene3D" id="1.25.40.10">
    <property type="entry name" value="Tetratricopeptide repeat domain"/>
    <property type="match status" value="1"/>
</dbReference>
<dbReference type="PANTHER" id="PTHR23257">
    <property type="entry name" value="SERINE-THREONINE PROTEIN KINASE"/>
    <property type="match status" value="1"/>
</dbReference>
<proteinExistence type="predicted"/>
<keyword evidence="3" id="KW-1185">Reference proteome</keyword>
<dbReference type="SMART" id="SM00220">
    <property type="entry name" value="S_TKc"/>
    <property type="match status" value="1"/>
</dbReference>
<evidence type="ECO:0000313" key="3">
    <source>
        <dbReference type="Proteomes" id="UP001470230"/>
    </source>
</evidence>
<dbReference type="InterPro" id="IPR050167">
    <property type="entry name" value="Ser_Thr_protein_kinase"/>
</dbReference>
<dbReference type="Gene3D" id="1.10.510.10">
    <property type="entry name" value="Transferase(Phosphotransferase) domain 1"/>
    <property type="match status" value="1"/>
</dbReference>
<name>A0ABR2GWT8_9EUKA</name>